<evidence type="ECO:0000313" key="1">
    <source>
        <dbReference type="EMBL" id="EGG19588.1"/>
    </source>
</evidence>
<protein>
    <submittedName>
        <fullName evidence="1">Uncharacterized protein</fullName>
    </submittedName>
</protein>
<dbReference type="Proteomes" id="UP000007797">
    <property type="component" value="Unassembled WGS sequence"/>
</dbReference>
<dbReference type="EMBL" id="GL883014">
    <property type="protein sequence ID" value="EGG19588.1"/>
    <property type="molecule type" value="Genomic_DNA"/>
</dbReference>
<accession>F4PXS8</accession>
<reference evidence="2" key="1">
    <citation type="journal article" date="2011" name="Genome Res.">
        <title>Phylogeny-wide analysis of social amoeba genomes highlights ancient origins for complex intercellular communication.</title>
        <authorList>
            <person name="Heidel A.J."/>
            <person name="Lawal H.M."/>
            <person name="Felder M."/>
            <person name="Schilde C."/>
            <person name="Helps N.R."/>
            <person name="Tunggal B."/>
            <person name="Rivero F."/>
            <person name="John U."/>
            <person name="Schleicher M."/>
            <person name="Eichinger L."/>
            <person name="Platzer M."/>
            <person name="Noegel A.A."/>
            <person name="Schaap P."/>
            <person name="Gloeckner G."/>
        </authorList>
    </citation>
    <scope>NUCLEOTIDE SEQUENCE [LARGE SCALE GENOMIC DNA]</scope>
    <source>
        <strain evidence="2">SH3</strain>
    </source>
</reference>
<proteinExistence type="predicted"/>
<keyword evidence="2" id="KW-1185">Reference proteome</keyword>
<sequence>MKEKQRKDKRKKQRNRLQAQELVQQRLERILVPVYVHGIILNLVIRDCIIDDDTGPILPLAIVSKRWFDIVKNVLQSSRSSNLLPKFSNAAHLLFDKDMYSKQPLAYPSTDFRTFSQLSKDVVEALEKYVLPKIQELKVRPFRDNTINRQLLALPMPALEHLRIQLPSEKPISSDKPTHDIFEVLIDMNHRGKVVSPKYLANLKSIEFISVFPLDEDQCARLFRQCQSVESVGIFEYEMDHSNPVGFETVVSTLLSLPRLTKLSLNRFGPFYGILPTTITSISVGYGDNDGDNSQQDLKDYVLNSKQLESVKGIDLDQEWIGILVDTKLKKIGLVISDHLQLIDDTTSKIQIFPSTLESLTIDRWGDHDPNTFRLEKLNRLRKLVIRATMDSCGYLTHLITQSKSLRRAETSIRRFEIKKDLALLDAISSSLTFKQFKLDSVIPGSFFKNERVNPRSNLVYLKVGNNFTITNTNNHY</sequence>
<evidence type="ECO:0000313" key="2">
    <source>
        <dbReference type="Proteomes" id="UP000007797"/>
    </source>
</evidence>
<dbReference type="KEGG" id="dfa:DFA_00166"/>
<dbReference type="InterPro" id="IPR032675">
    <property type="entry name" value="LRR_dom_sf"/>
</dbReference>
<gene>
    <name evidence="1" type="ORF">DFA_00166</name>
</gene>
<dbReference type="AlphaFoldDB" id="F4PXS8"/>
<name>F4PXS8_CACFS</name>
<dbReference type="RefSeq" id="XP_004357882.1">
    <property type="nucleotide sequence ID" value="XM_004357825.1"/>
</dbReference>
<organism evidence="1 2">
    <name type="scientific">Cavenderia fasciculata</name>
    <name type="common">Slime mold</name>
    <name type="synonym">Dictyostelium fasciculatum</name>
    <dbReference type="NCBI Taxonomy" id="261658"/>
    <lineage>
        <taxon>Eukaryota</taxon>
        <taxon>Amoebozoa</taxon>
        <taxon>Evosea</taxon>
        <taxon>Eumycetozoa</taxon>
        <taxon>Dictyostelia</taxon>
        <taxon>Acytosteliales</taxon>
        <taxon>Cavenderiaceae</taxon>
        <taxon>Cavenderia</taxon>
    </lineage>
</organism>
<dbReference type="Gene3D" id="3.80.10.10">
    <property type="entry name" value="Ribonuclease Inhibitor"/>
    <property type="match status" value="1"/>
</dbReference>
<dbReference type="GeneID" id="14871770"/>